<dbReference type="CDD" id="cd03257">
    <property type="entry name" value="ABC_NikE_OppD_transporters"/>
    <property type="match status" value="1"/>
</dbReference>
<keyword evidence="5 8" id="KW-0067">ATP-binding</keyword>
<evidence type="ECO:0000313" key="9">
    <source>
        <dbReference type="Proteomes" id="UP000245444"/>
    </source>
</evidence>
<dbReference type="PANTHER" id="PTHR43776">
    <property type="entry name" value="TRANSPORT ATP-BINDING PROTEIN"/>
    <property type="match status" value="1"/>
</dbReference>
<proteinExistence type="inferred from homology"/>
<dbReference type="AlphaFoldDB" id="A0A2U8WK45"/>
<dbReference type="FunFam" id="3.40.50.300:FF:000016">
    <property type="entry name" value="Oligopeptide ABC transporter ATP-binding component"/>
    <property type="match status" value="1"/>
</dbReference>
<dbReference type="GO" id="GO:0005886">
    <property type="term" value="C:plasma membrane"/>
    <property type="evidence" value="ECO:0007669"/>
    <property type="project" value="UniProtKB-SubCell"/>
</dbReference>
<dbReference type="KEGG" id="mtea:DK419_06145"/>
<dbReference type="Pfam" id="PF00005">
    <property type="entry name" value="ABC_tran"/>
    <property type="match status" value="1"/>
</dbReference>
<dbReference type="EMBL" id="CP029553">
    <property type="protein sequence ID" value="AWN45948.1"/>
    <property type="molecule type" value="Genomic_DNA"/>
</dbReference>
<organism evidence="8 9">
    <name type="scientific">Methylobacterium terrae</name>
    <dbReference type="NCBI Taxonomy" id="2202827"/>
    <lineage>
        <taxon>Bacteria</taxon>
        <taxon>Pseudomonadati</taxon>
        <taxon>Pseudomonadota</taxon>
        <taxon>Alphaproteobacteria</taxon>
        <taxon>Hyphomicrobiales</taxon>
        <taxon>Methylobacteriaceae</taxon>
        <taxon>Methylobacterium</taxon>
    </lineage>
</organism>
<keyword evidence="3" id="KW-0813">Transport</keyword>
<dbReference type="GO" id="GO:0055085">
    <property type="term" value="P:transmembrane transport"/>
    <property type="evidence" value="ECO:0007669"/>
    <property type="project" value="UniProtKB-ARBA"/>
</dbReference>
<name>A0A2U8WK45_9HYPH</name>
<dbReference type="InterPro" id="IPR003439">
    <property type="entry name" value="ABC_transporter-like_ATP-bd"/>
</dbReference>
<dbReference type="InterPro" id="IPR050319">
    <property type="entry name" value="ABC_transp_ATP-bind"/>
</dbReference>
<comment type="subcellular location">
    <subcellularLocation>
        <location evidence="1">Cell inner membrane</location>
        <topology evidence="1">Peripheral membrane protein</topology>
    </subcellularLocation>
</comment>
<sequence>MTRLLETPLLEAPLLEVRDLQKAFTIRRGFPVAKTSLVRALDRVSFTVGRAEALGIVGESGCGKSTTARVALRLTEADGGSVRFDGQDVLAAAPGAMRRLRRRMQIVFQDPASSLDPRQRIGEALGEPLRVHGLARGAEVPARVAGLLDEVGLPASAAARFPHEFSGGQRQRIGIARALALGPDLIFADEPVSALDVSVQAQILRLLESLRQSRNLAFVFISHDLGVVRHFCQRVTVMYLGRVVESGPVGPVFEEPLHPYTQLLKASSPVPDPEQPVAMSFQEGEPPSPLNPPAGCHFHPRCPRAFDRCRAEAPVLREAVPGRAVACHLYGGS</sequence>
<dbReference type="Pfam" id="PF08352">
    <property type="entry name" value="oligo_HPY"/>
    <property type="match status" value="1"/>
</dbReference>
<evidence type="ECO:0000313" key="8">
    <source>
        <dbReference type="EMBL" id="AWN45948.1"/>
    </source>
</evidence>
<dbReference type="InterPro" id="IPR013563">
    <property type="entry name" value="Oligopep_ABC_C"/>
</dbReference>
<dbReference type="RefSeq" id="WP_109958304.1">
    <property type="nucleotide sequence ID" value="NZ_CP029553.1"/>
</dbReference>
<accession>A0A2U8WK45</accession>
<reference evidence="8 9" key="1">
    <citation type="submission" date="2018-05" db="EMBL/GenBank/DDBJ databases">
        <title>Complete Genome Sequence of Methylobacterium sp. 17Sr1-28.</title>
        <authorList>
            <person name="Srinivasan S."/>
        </authorList>
    </citation>
    <scope>NUCLEOTIDE SEQUENCE [LARGE SCALE GENOMIC DNA]</scope>
    <source>
        <strain evidence="8 9">17Sr1-28</strain>
    </source>
</reference>
<dbReference type="InterPro" id="IPR027417">
    <property type="entry name" value="P-loop_NTPase"/>
</dbReference>
<dbReference type="GO" id="GO:0016887">
    <property type="term" value="F:ATP hydrolysis activity"/>
    <property type="evidence" value="ECO:0007669"/>
    <property type="project" value="InterPro"/>
</dbReference>
<evidence type="ECO:0000256" key="1">
    <source>
        <dbReference type="ARBA" id="ARBA00004417"/>
    </source>
</evidence>
<dbReference type="Proteomes" id="UP000245444">
    <property type="component" value="Chromosome"/>
</dbReference>
<dbReference type="SUPFAM" id="SSF52540">
    <property type="entry name" value="P-loop containing nucleoside triphosphate hydrolases"/>
    <property type="match status" value="1"/>
</dbReference>
<dbReference type="InterPro" id="IPR003593">
    <property type="entry name" value="AAA+_ATPase"/>
</dbReference>
<dbReference type="PROSITE" id="PS50893">
    <property type="entry name" value="ABC_TRANSPORTER_2"/>
    <property type="match status" value="1"/>
</dbReference>
<evidence type="ECO:0000256" key="5">
    <source>
        <dbReference type="ARBA" id="ARBA00022840"/>
    </source>
</evidence>
<dbReference type="SMART" id="SM00382">
    <property type="entry name" value="AAA"/>
    <property type="match status" value="1"/>
</dbReference>
<dbReference type="PANTHER" id="PTHR43776:SF7">
    <property type="entry name" value="D,D-DIPEPTIDE TRANSPORT ATP-BINDING PROTEIN DDPF-RELATED"/>
    <property type="match status" value="1"/>
</dbReference>
<feature type="region of interest" description="Disordered" evidence="6">
    <location>
        <begin position="268"/>
        <end position="289"/>
    </location>
</feature>
<evidence type="ECO:0000256" key="4">
    <source>
        <dbReference type="ARBA" id="ARBA00022741"/>
    </source>
</evidence>
<evidence type="ECO:0000256" key="6">
    <source>
        <dbReference type="SAM" id="MobiDB-lite"/>
    </source>
</evidence>
<dbReference type="PROSITE" id="PS00211">
    <property type="entry name" value="ABC_TRANSPORTER_1"/>
    <property type="match status" value="1"/>
</dbReference>
<evidence type="ECO:0000259" key="7">
    <source>
        <dbReference type="PROSITE" id="PS50893"/>
    </source>
</evidence>
<evidence type="ECO:0000256" key="3">
    <source>
        <dbReference type="ARBA" id="ARBA00022448"/>
    </source>
</evidence>
<dbReference type="OrthoDB" id="7328866at2"/>
<keyword evidence="9" id="KW-1185">Reference proteome</keyword>
<keyword evidence="4" id="KW-0547">Nucleotide-binding</keyword>
<comment type="similarity">
    <text evidence="2">Belongs to the ABC transporter superfamily.</text>
</comment>
<dbReference type="InterPro" id="IPR017871">
    <property type="entry name" value="ABC_transporter-like_CS"/>
</dbReference>
<evidence type="ECO:0000256" key="2">
    <source>
        <dbReference type="ARBA" id="ARBA00005417"/>
    </source>
</evidence>
<dbReference type="NCBIfam" id="TIGR01727">
    <property type="entry name" value="oligo_HPY"/>
    <property type="match status" value="1"/>
</dbReference>
<dbReference type="GO" id="GO:0015833">
    <property type="term" value="P:peptide transport"/>
    <property type="evidence" value="ECO:0007669"/>
    <property type="project" value="InterPro"/>
</dbReference>
<gene>
    <name evidence="8" type="ORF">DK419_06145</name>
</gene>
<dbReference type="GO" id="GO:0005524">
    <property type="term" value="F:ATP binding"/>
    <property type="evidence" value="ECO:0007669"/>
    <property type="project" value="UniProtKB-KW"/>
</dbReference>
<dbReference type="Gene3D" id="3.40.50.300">
    <property type="entry name" value="P-loop containing nucleotide triphosphate hydrolases"/>
    <property type="match status" value="1"/>
</dbReference>
<protein>
    <submittedName>
        <fullName evidence="8">Peptide ABC transporter ATP-binding protein</fullName>
    </submittedName>
</protein>
<feature type="domain" description="ABC transporter" evidence="7">
    <location>
        <begin position="15"/>
        <end position="265"/>
    </location>
</feature>